<gene>
    <name evidence="4" type="ORF">HNQ59_003086</name>
</gene>
<dbReference type="EMBL" id="JACHHY010000020">
    <property type="protein sequence ID" value="MBB5019778.1"/>
    <property type="molecule type" value="Genomic_DNA"/>
</dbReference>
<evidence type="ECO:0000313" key="5">
    <source>
        <dbReference type="Proteomes" id="UP000575898"/>
    </source>
</evidence>
<dbReference type="AlphaFoldDB" id="A0A840MMC0"/>
<dbReference type="GO" id="GO:0051301">
    <property type="term" value="P:cell division"/>
    <property type="evidence" value="ECO:0007669"/>
    <property type="project" value="UniProtKB-KW"/>
</dbReference>
<accession>A0A840MMC0</accession>
<keyword evidence="2" id="KW-0472">Membrane</keyword>
<dbReference type="InterPro" id="IPR007730">
    <property type="entry name" value="SPOR-like_dom"/>
</dbReference>
<evidence type="ECO:0000256" key="1">
    <source>
        <dbReference type="SAM" id="MobiDB-lite"/>
    </source>
</evidence>
<feature type="region of interest" description="Disordered" evidence="1">
    <location>
        <begin position="63"/>
        <end position="228"/>
    </location>
</feature>
<comment type="caution">
    <text evidence="4">The sequence shown here is derived from an EMBL/GenBank/DDBJ whole genome shotgun (WGS) entry which is preliminary data.</text>
</comment>
<feature type="compositionally biased region" description="Low complexity" evidence="1">
    <location>
        <begin position="87"/>
        <end position="101"/>
    </location>
</feature>
<keyword evidence="5" id="KW-1185">Reference proteome</keyword>
<feature type="compositionally biased region" description="Pro residues" evidence="1">
    <location>
        <begin position="67"/>
        <end position="78"/>
    </location>
</feature>
<dbReference type="Proteomes" id="UP000575898">
    <property type="component" value="Unassembled WGS sequence"/>
</dbReference>
<dbReference type="SUPFAM" id="SSF110997">
    <property type="entry name" value="Sporulation related repeat"/>
    <property type="match status" value="1"/>
</dbReference>
<evidence type="ECO:0000313" key="4">
    <source>
        <dbReference type="EMBL" id="MBB5019778.1"/>
    </source>
</evidence>
<feature type="domain" description="SPOR" evidence="3">
    <location>
        <begin position="236"/>
        <end position="299"/>
    </location>
</feature>
<dbReference type="InterPro" id="IPR036680">
    <property type="entry name" value="SPOR-like_sf"/>
</dbReference>
<reference evidence="4 5" key="1">
    <citation type="submission" date="2020-08" db="EMBL/GenBank/DDBJ databases">
        <title>Genomic Encyclopedia of Type Strains, Phase IV (KMG-IV): sequencing the most valuable type-strain genomes for metagenomic binning, comparative biology and taxonomic classification.</title>
        <authorList>
            <person name="Goeker M."/>
        </authorList>
    </citation>
    <scope>NUCLEOTIDE SEQUENCE [LARGE SCALE GENOMIC DNA]</scope>
    <source>
        <strain evidence="4 5">DSM 27165</strain>
    </source>
</reference>
<evidence type="ECO:0000259" key="3">
    <source>
        <dbReference type="Pfam" id="PF05036"/>
    </source>
</evidence>
<feature type="compositionally biased region" description="Low complexity" evidence="1">
    <location>
        <begin position="129"/>
        <end position="144"/>
    </location>
</feature>
<feature type="compositionally biased region" description="Polar residues" evidence="1">
    <location>
        <begin position="110"/>
        <end position="126"/>
    </location>
</feature>
<sequence length="308" mass="32468">MTQQQISLDPEAAEEQREIKQRLMRRVGIAVALIGGTALTFTLLEKLDLTDLFKPSLPLKTIEQIPPSKPIQAAPPPPPHDKPVEDAATPPATATGPETSPDVAPAKEPAQTTTAPSVEAPQSIQKINAEPPAEAASPMATPNTTPSPPKASPPPPNVETQPTTTHHQRLPPKLATKPAEPALHQPSISSAPPSEQRSSNEPTRPIAPVVTPPRQTASTEAPAAPIITKPKPVNAQAFSVQVGIFANYDNAKTLVERLSANGVNAHIESRVQVGPFKNKAEADDTMRKLKAMGIQSVLVPLASSTAAQ</sequence>
<feature type="transmembrane region" description="Helical" evidence="2">
    <location>
        <begin position="27"/>
        <end position="44"/>
    </location>
</feature>
<dbReference type="Gene3D" id="3.30.70.1070">
    <property type="entry name" value="Sporulation related repeat"/>
    <property type="match status" value="1"/>
</dbReference>
<dbReference type="RefSeq" id="WP_184041168.1">
    <property type="nucleotide sequence ID" value="NZ_JACHHY010000020.1"/>
</dbReference>
<organism evidence="4 5">
    <name type="scientific">Chitinivorax tropicus</name>
    <dbReference type="NCBI Taxonomy" id="714531"/>
    <lineage>
        <taxon>Bacteria</taxon>
        <taxon>Pseudomonadati</taxon>
        <taxon>Pseudomonadota</taxon>
        <taxon>Betaproteobacteria</taxon>
        <taxon>Chitinivorax</taxon>
    </lineage>
</organism>
<proteinExistence type="predicted"/>
<keyword evidence="2" id="KW-0812">Transmembrane</keyword>
<feature type="compositionally biased region" description="Polar residues" evidence="1">
    <location>
        <begin position="186"/>
        <end position="202"/>
    </location>
</feature>
<keyword evidence="2" id="KW-1133">Transmembrane helix</keyword>
<feature type="compositionally biased region" description="Pro residues" evidence="1">
    <location>
        <begin position="145"/>
        <end position="157"/>
    </location>
</feature>
<dbReference type="Pfam" id="PF05036">
    <property type="entry name" value="SPOR"/>
    <property type="match status" value="1"/>
</dbReference>
<keyword evidence="4" id="KW-0131">Cell cycle</keyword>
<keyword evidence="4" id="KW-0132">Cell division</keyword>
<evidence type="ECO:0000256" key="2">
    <source>
        <dbReference type="SAM" id="Phobius"/>
    </source>
</evidence>
<name>A0A840MMC0_9PROT</name>
<protein>
    <submittedName>
        <fullName evidence="4">Cell division protein FtsN</fullName>
    </submittedName>
</protein>
<dbReference type="GO" id="GO:0042834">
    <property type="term" value="F:peptidoglycan binding"/>
    <property type="evidence" value="ECO:0007669"/>
    <property type="project" value="InterPro"/>
</dbReference>